<dbReference type="InterPro" id="IPR005471">
    <property type="entry name" value="Tscrpt_reg_IclR_N"/>
</dbReference>
<dbReference type="SMART" id="SM00346">
    <property type="entry name" value="HTH_ICLR"/>
    <property type="match status" value="1"/>
</dbReference>
<name>A0A1H9H8Z0_9RHOB</name>
<dbReference type="OrthoDB" id="6057486at2"/>
<feature type="domain" description="IclR-ED" evidence="5">
    <location>
        <begin position="70"/>
        <end position="250"/>
    </location>
</feature>
<reference evidence="6 7" key="1">
    <citation type="submission" date="2016-10" db="EMBL/GenBank/DDBJ databases">
        <authorList>
            <person name="de Groot N.N."/>
        </authorList>
    </citation>
    <scope>NUCLEOTIDE SEQUENCE [LARGE SCALE GENOMIC DNA]</scope>
    <source>
        <strain evidence="6 7">DSM 22007</strain>
    </source>
</reference>
<dbReference type="PROSITE" id="PS51077">
    <property type="entry name" value="HTH_ICLR"/>
    <property type="match status" value="1"/>
</dbReference>
<dbReference type="Proteomes" id="UP000198634">
    <property type="component" value="Unassembled WGS sequence"/>
</dbReference>
<dbReference type="EMBL" id="FOEP01000009">
    <property type="protein sequence ID" value="SEQ58792.1"/>
    <property type="molecule type" value="Genomic_DNA"/>
</dbReference>
<evidence type="ECO:0000256" key="2">
    <source>
        <dbReference type="ARBA" id="ARBA00023125"/>
    </source>
</evidence>
<dbReference type="PANTHER" id="PTHR30136:SF24">
    <property type="entry name" value="HTH-TYPE TRANSCRIPTIONAL REPRESSOR ALLR"/>
    <property type="match status" value="1"/>
</dbReference>
<proteinExistence type="predicted"/>
<dbReference type="SUPFAM" id="SSF55781">
    <property type="entry name" value="GAF domain-like"/>
    <property type="match status" value="1"/>
</dbReference>
<evidence type="ECO:0000259" key="5">
    <source>
        <dbReference type="PROSITE" id="PS51078"/>
    </source>
</evidence>
<dbReference type="GO" id="GO:0045892">
    <property type="term" value="P:negative regulation of DNA-templated transcription"/>
    <property type="evidence" value="ECO:0007669"/>
    <property type="project" value="TreeGrafter"/>
</dbReference>
<dbReference type="PROSITE" id="PS51078">
    <property type="entry name" value="ICLR_ED"/>
    <property type="match status" value="1"/>
</dbReference>
<keyword evidence="7" id="KW-1185">Reference proteome</keyword>
<keyword evidence="3" id="KW-0804">Transcription</keyword>
<gene>
    <name evidence="6" type="ORF">SAMN04488092_10921</name>
</gene>
<protein>
    <submittedName>
        <fullName evidence="6">Transcriptional regulator, IclR family</fullName>
    </submittedName>
</protein>
<keyword evidence="2" id="KW-0238">DNA-binding</keyword>
<feature type="domain" description="HTH iclR-type" evidence="4">
    <location>
        <begin position="7"/>
        <end position="69"/>
    </location>
</feature>
<dbReference type="InterPro" id="IPR014757">
    <property type="entry name" value="Tscrpt_reg_IclR_C"/>
</dbReference>
<dbReference type="GO" id="GO:0003677">
    <property type="term" value="F:DNA binding"/>
    <property type="evidence" value="ECO:0007669"/>
    <property type="project" value="UniProtKB-KW"/>
</dbReference>
<dbReference type="STRING" id="657014.SAMN04488092_10921"/>
<sequence>METQKFVGAVENAVKILRYLAGRGVPDGAASVARETDLNPSTTFNILKTLTKEGLVAFHPQDKTYSIGMGVLELSVPLLGRSPNDLIRPLLAELAEAHHALIAFWRINPNGRIVLSERFAPENLVHADMKLGARLPALAGAIGRCVAAQSTKSKLEIRKAFDDLRWQNPPSFDEYWADVETAKIDGFAFDFGNLFVGLNISAAIACDAEGQPRFGLSAISISGQADEAAMKAAAIALRDTAGRLEKDILGRLPRP</sequence>
<dbReference type="AlphaFoldDB" id="A0A1H9H8Z0"/>
<accession>A0A1H9H8Z0</accession>
<dbReference type="Pfam" id="PF01614">
    <property type="entry name" value="IclR_C"/>
    <property type="match status" value="1"/>
</dbReference>
<dbReference type="Pfam" id="PF09339">
    <property type="entry name" value="HTH_IclR"/>
    <property type="match status" value="1"/>
</dbReference>
<keyword evidence="1" id="KW-0805">Transcription regulation</keyword>
<organism evidence="6 7">
    <name type="scientific">Thalassovita taeanensis</name>
    <dbReference type="NCBI Taxonomy" id="657014"/>
    <lineage>
        <taxon>Bacteria</taxon>
        <taxon>Pseudomonadati</taxon>
        <taxon>Pseudomonadota</taxon>
        <taxon>Alphaproteobacteria</taxon>
        <taxon>Rhodobacterales</taxon>
        <taxon>Roseobacteraceae</taxon>
        <taxon>Thalassovita</taxon>
    </lineage>
</organism>
<dbReference type="RefSeq" id="WP_090270201.1">
    <property type="nucleotide sequence ID" value="NZ_FOEP01000009.1"/>
</dbReference>
<dbReference type="Gene3D" id="1.10.10.10">
    <property type="entry name" value="Winged helix-like DNA-binding domain superfamily/Winged helix DNA-binding domain"/>
    <property type="match status" value="1"/>
</dbReference>
<evidence type="ECO:0000256" key="3">
    <source>
        <dbReference type="ARBA" id="ARBA00023163"/>
    </source>
</evidence>
<dbReference type="InterPro" id="IPR029016">
    <property type="entry name" value="GAF-like_dom_sf"/>
</dbReference>
<evidence type="ECO:0000313" key="6">
    <source>
        <dbReference type="EMBL" id="SEQ58792.1"/>
    </source>
</evidence>
<evidence type="ECO:0000259" key="4">
    <source>
        <dbReference type="PROSITE" id="PS51077"/>
    </source>
</evidence>
<evidence type="ECO:0000313" key="7">
    <source>
        <dbReference type="Proteomes" id="UP000198634"/>
    </source>
</evidence>
<dbReference type="InterPro" id="IPR036388">
    <property type="entry name" value="WH-like_DNA-bd_sf"/>
</dbReference>
<dbReference type="InterPro" id="IPR050707">
    <property type="entry name" value="HTH_MetabolicPath_Reg"/>
</dbReference>
<dbReference type="PANTHER" id="PTHR30136">
    <property type="entry name" value="HELIX-TURN-HELIX TRANSCRIPTIONAL REGULATOR, ICLR FAMILY"/>
    <property type="match status" value="1"/>
</dbReference>
<dbReference type="GO" id="GO:0003700">
    <property type="term" value="F:DNA-binding transcription factor activity"/>
    <property type="evidence" value="ECO:0007669"/>
    <property type="project" value="TreeGrafter"/>
</dbReference>
<dbReference type="Gene3D" id="3.30.450.40">
    <property type="match status" value="1"/>
</dbReference>
<dbReference type="SUPFAM" id="SSF46785">
    <property type="entry name" value="Winged helix' DNA-binding domain"/>
    <property type="match status" value="1"/>
</dbReference>
<dbReference type="InterPro" id="IPR036390">
    <property type="entry name" value="WH_DNA-bd_sf"/>
</dbReference>
<evidence type="ECO:0000256" key="1">
    <source>
        <dbReference type="ARBA" id="ARBA00023015"/>
    </source>
</evidence>